<reference evidence="3" key="1">
    <citation type="submission" date="2023-03" db="EMBL/GenBank/DDBJ databases">
        <title>Massive genome expansion in bonnet fungi (Mycena s.s.) driven by repeated elements and novel gene families across ecological guilds.</title>
        <authorList>
            <consortium name="Lawrence Berkeley National Laboratory"/>
            <person name="Harder C.B."/>
            <person name="Miyauchi S."/>
            <person name="Viragh M."/>
            <person name="Kuo A."/>
            <person name="Thoen E."/>
            <person name="Andreopoulos B."/>
            <person name="Lu D."/>
            <person name="Skrede I."/>
            <person name="Drula E."/>
            <person name="Henrissat B."/>
            <person name="Morin E."/>
            <person name="Kohler A."/>
            <person name="Barry K."/>
            <person name="LaButti K."/>
            <person name="Morin E."/>
            <person name="Salamov A."/>
            <person name="Lipzen A."/>
            <person name="Mereny Z."/>
            <person name="Hegedus B."/>
            <person name="Baldrian P."/>
            <person name="Stursova M."/>
            <person name="Weitz H."/>
            <person name="Taylor A."/>
            <person name="Grigoriev I.V."/>
            <person name="Nagy L.G."/>
            <person name="Martin F."/>
            <person name="Kauserud H."/>
        </authorList>
    </citation>
    <scope>NUCLEOTIDE SEQUENCE</scope>
    <source>
        <strain evidence="3">9144</strain>
    </source>
</reference>
<dbReference type="InterPro" id="IPR001180">
    <property type="entry name" value="CNH_dom"/>
</dbReference>
<feature type="domain" description="CNH" evidence="2">
    <location>
        <begin position="95"/>
        <end position="378"/>
    </location>
</feature>
<evidence type="ECO:0000313" key="3">
    <source>
        <dbReference type="EMBL" id="KAJ7210519.1"/>
    </source>
</evidence>
<sequence>MPFSKWNLVRNAITATSPATGQPPPSWHSLASFPKSITNQASMEIYELIIDQLRDDISSLLACILVCRAWVPRSRHLLLRLMICRPLPLLSHGGHGTVNCAVPYLQGSIIYGTTDGVYHGGKNGSRSRLLSINNVSQIEIFPDTNLFICIAGGVLLSMPLEALNSGRCQDSDINRISKHVLLLSVYRSKVTGECHRVCALKTSSLSSTIKVFDVISDWHRGSTLVIAQNLYTPSETFSVRFLTRMRIVAAVKAGFAVRGGFELLELGSASTQGLLDPDDPHLEFAFKKTRPITVFRVSDVFLVCYEKFALFIDRRGRMAQDYRVLQWKHSPHAFALHEPYILAFCNTLIEVWNIETAEMVQKVQGPYHLLNMPESGERVLTMALLSREVTELDFHNERR</sequence>
<accession>A0AAD6YHN4</accession>
<dbReference type="GO" id="GO:0005085">
    <property type="term" value="F:guanyl-nucleotide exchange factor activity"/>
    <property type="evidence" value="ECO:0007669"/>
    <property type="project" value="UniProtKB-KW"/>
</dbReference>
<dbReference type="PANTHER" id="PTHR46572">
    <property type="entry name" value="RHO1 GDP-GTP EXCHANGE PROTEIN 1-RELATED"/>
    <property type="match status" value="1"/>
</dbReference>
<dbReference type="InterPro" id="IPR052233">
    <property type="entry name" value="Rho-type_GEFs"/>
</dbReference>
<organism evidence="3 4">
    <name type="scientific">Mycena pura</name>
    <dbReference type="NCBI Taxonomy" id="153505"/>
    <lineage>
        <taxon>Eukaryota</taxon>
        <taxon>Fungi</taxon>
        <taxon>Dikarya</taxon>
        <taxon>Basidiomycota</taxon>
        <taxon>Agaricomycotina</taxon>
        <taxon>Agaricomycetes</taxon>
        <taxon>Agaricomycetidae</taxon>
        <taxon>Agaricales</taxon>
        <taxon>Marasmiineae</taxon>
        <taxon>Mycenaceae</taxon>
        <taxon>Mycena</taxon>
    </lineage>
</organism>
<name>A0AAD6YHN4_9AGAR</name>
<dbReference type="EMBL" id="JARJCW010000028">
    <property type="protein sequence ID" value="KAJ7210519.1"/>
    <property type="molecule type" value="Genomic_DNA"/>
</dbReference>
<comment type="caution">
    <text evidence="3">The sequence shown here is derived from an EMBL/GenBank/DDBJ whole genome shotgun (WGS) entry which is preliminary data.</text>
</comment>
<evidence type="ECO:0000313" key="4">
    <source>
        <dbReference type="Proteomes" id="UP001219525"/>
    </source>
</evidence>
<dbReference type="PROSITE" id="PS50219">
    <property type="entry name" value="CNH"/>
    <property type="match status" value="1"/>
</dbReference>
<dbReference type="PANTHER" id="PTHR46572:SF2">
    <property type="entry name" value="RHO1 GDP-GTP EXCHANGE PROTEIN 1-RELATED"/>
    <property type="match status" value="1"/>
</dbReference>
<dbReference type="Proteomes" id="UP001219525">
    <property type="component" value="Unassembled WGS sequence"/>
</dbReference>
<proteinExistence type="predicted"/>
<evidence type="ECO:0000256" key="1">
    <source>
        <dbReference type="ARBA" id="ARBA00022658"/>
    </source>
</evidence>
<dbReference type="Pfam" id="PF00780">
    <property type="entry name" value="CNH"/>
    <property type="match status" value="1"/>
</dbReference>
<gene>
    <name evidence="3" type="ORF">GGX14DRAFT_450942</name>
</gene>
<evidence type="ECO:0000259" key="2">
    <source>
        <dbReference type="PROSITE" id="PS50219"/>
    </source>
</evidence>
<dbReference type="AlphaFoldDB" id="A0AAD6YHN4"/>
<dbReference type="SMART" id="SM00036">
    <property type="entry name" value="CNH"/>
    <property type="match status" value="1"/>
</dbReference>
<protein>
    <submittedName>
        <fullName evidence="3">CNH domain-containing protein</fullName>
    </submittedName>
</protein>
<keyword evidence="4" id="KW-1185">Reference proteome</keyword>
<keyword evidence="1" id="KW-0344">Guanine-nucleotide releasing factor</keyword>